<keyword evidence="7" id="KW-1133">Transmembrane helix</keyword>
<dbReference type="EC" id="2.7.13.3" evidence="2"/>
<dbReference type="SMART" id="SM00387">
    <property type="entry name" value="HATPase_c"/>
    <property type="match status" value="1"/>
</dbReference>
<evidence type="ECO:0000256" key="3">
    <source>
        <dbReference type="ARBA" id="ARBA00022553"/>
    </source>
</evidence>
<evidence type="ECO:0000256" key="4">
    <source>
        <dbReference type="ARBA" id="ARBA00023015"/>
    </source>
</evidence>
<keyword evidence="7" id="KW-0812">Transmembrane</keyword>
<comment type="caution">
    <text evidence="11">The sequence shown here is derived from an EMBL/GenBank/DDBJ whole genome shotgun (WGS) entry which is preliminary data.</text>
</comment>
<dbReference type="PROSITE" id="PS01124">
    <property type="entry name" value="HTH_ARAC_FAMILY_2"/>
    <property type="match status" value="1"/>
</dbReference>
<dbReference type="HOGENOM" id="CLU_000445_28_1_10"/>
<dbReference type="PRINTS" id="PR00344">
    <property type="entry name" value="BCTRLSENSOR"/>
</dbReference>
<proteinExistence type="predicted"/>
<dbReference type="InterPro" id="IPR015943">
    <property type="entry name" value="WD40/YVTN_repeat-like_dom_sf"/>
</dbReference>
<evidence type="ECO:0000256" key="7">
    <source>
        <dbReference type="SAM" id="Phobius"/>
    </source>
</evidence>
<evidence type="ECO:0000313" key="12">
    <source>
        <dbReference type="Proteomes" id="UP000003416"/>
    </source>
</evidence>
<dbReference type="EMBL" id="AFBN01000094">
    <property type="protein sequence ID" value="EGF52609.1"/>
    <property type="molecule type" value="Genomic_DNA"/>
</dbReference>
<accession>F3PW31</accession>
<dbReference type="SUPFAM" id="SSF50998">
    <property type="entry name" value="Quinoprotein alcohol dehydrogenase-like"/>
    <property type="match status" value="1"/>
</dbReference>
<dbReference type="CDD" id="cd00082">
    <property type="entry name" value="HisKA"/>
    <property type="match status" value="1"/>
</dbReference>
<comment type="catalytic activity">
    <reaction evidence="1">
        <text>ATP + protein L-histidine = ADP + protein N-phospho-L-histidine.</text>
        <dbReference type="EC" id="2.7.13.3"/>
    </reaction>
</comment>
<dbReference type="Gene3D" id="1.10.10.60">
    <property type="entry name" value="Homeodomain-like"/>
    <property type="match status" value="1"/>
</dbReference>
<dbReference type="SMART" id="SM00342">
    <property type="entry name" value="HTH_ARAC"/>
    <property type="match status" value="1"/>
</dbReference>
<dbReference type="Pfam" id="PF12833">
    <property type="entry name" value="HTH_18"/>
    <property type="match status" value="1"/>
</dbReference>
<dbReference type="SMART" id="SM00448">
    <property type="entry name" value="REC"/>
    <property type="match status" value="1"/>
</dbReference>
<gene>
    <name evidence="11" type="ORF">HMPREF9446_02962</name>
</gene>
<keyword evidence="11" id="KW-0418">Kinase</keyword>
<feature type="transmembrane region" description="Helical" evidence="7">
    <location>
        <begin position="683"/>
        <end position="703"/>
    </location>
</feature>
<dbReference type="Gene3D" id="2.60.40.10">
    <property type="entry name" value="Immunoglobulins"/>
    <property type="match status" value="1"/>
</dbReference>
<keyword evidence="7" id="KW-0472">Membrane</keyword>
<keyword evidence="5" id="KW-0804">Transcription</keyword>
<feature type="domain" description="HTH araC/xylS-type" evidence="8">
    <location>
        <begin position="1131"/>
        <end position="1230"/>
    </location>
</feature>
<dbReference type="InterPro" id="IPR003594">
    <property type="entry name" value="HATPase_dom"/>
</dbReference>
<keyword evidence="4" id="KW-0805">Transcription regulation</keyword>
<protein>
    <recommendedName>
        <fullName evidence="2">histidine kinase</fullName>
        <ecNumber evidence="2">2.7.13.3</ecNumber>
    </recommendedName>
</protein>
<dbReference type="InterPro" id="IPR011047">
    <property type="entry name" value="Quinoprotein_ADH-like_sf"/>
</dbReference>
<dbReference type="PROSITE" id="PS50110">
    <property type="entry name" value="RESPONSE_REGULATORY"/>
    <property type="match status" value="1"/>
</dbReference>
<dbReference type="InterPro" id="IPR018060">
    <property type="entry name" value="HTH_AraC"/>
</dbReference>
<keyword evidence="3" id="KW-0597">Phosphoprotein</keyword>
<dbReference type="eggNOG" id="COG2205">
    <property type="taxonomic scope" value="Bacteria"/>
</dbReference>
<dbReference type="CDD" id="cd00156">
    <property type="entry name" value="REC"/>
    <property type="match status" value="1"/>
</dbReference>
<dbReference type="Pfam" id="PF02518">
    <property type="entry name" value="HATPase_c"/>
    <property type="match status" value="1"/>
</dbReference>
<dbReference type="eggNOG" id="COG0745">
    <property type="taxonomic scope" value="Bacteria"/>
</dbReference>
<dbReference type="InterPro" id="IPR011006">
    <property type="entry name" value="CheY-like_superfamily"/>
</dbReference>
<dbReference type="GO" id="GO:0003700">
    <property type="term" value="F:DNA-binding transcription factor activity"/>
    <property type="evidence" value="ECO:0007669"/>
    <property type="project" value="InterPro"/>
</dbReference>
<dbReference type="Gene3D" id="2.130.10.10">
    <property type="entry name" value="YVTN repeat-like/Quinoprotein amine dehydrogenase"/>
    <property type="match status" value="2"/>
</dbReference>
<dbReference type="Gene3D" id="3.40.50.2300">
    <property type="match status" value="1"/>
</dbReference>
<dbReference type="GO" id="GO:0000155">
    <property type="term" value="F:phosphorelay sensor kinase activity"/>
    <property type="evidence" value="ECO:0007669"/>
    <property type="project" value="InterPro"/>
</dbReference>
<dbReference type="PANTHER" id="PTHR43547">
    <property type="entry name" value="TWO-COMPONENT HISTIDINE KINASE"/>
    <property type="match status" value="1"/>
</dbReference>
<dbReference type="SUPFAM" id="SSF47384">
    <property type="entry name" value="Homodimeric domain of signal transducing histidine kinase"/>
    <property type="match status" value="1"/>
</dbReference>
<evidence type="ECO:0000313" key="11">
    <source>
        <dbReference type="EMBL" id="EGF52609.1"/>
    </source>
</evidence>
<dbReference type="InterPro" id="IPR009057">
    <property type="entry name" value="Homeodomain-like_sf"/>
</dbReference>
<feature type="domain" description="Histidine kinase" evidence="9">
    <location>
        <begin position="728"/>
        <end position="943"/>
    </location>
</feature>
<dbReference type="SUPFAM" id="SSF52172">
    <property type="entry name" value="CheY-like"/>
    <property type="match status" value="1"/>
</dbReference>
<dbReference type="InterPro" id="IPR003661">
    <property type="entry name" value="HisK_dim/P_dom"/>
</dbReference>
<evidence type="ECO:0000259" key="10">
    <source>
        <dbReference type="PROSITE" id="PS50110"/>
    </source>
</evidence>
<dbReference type="Gene3D" id="3.30.565.10">
    <property type="entry name" value="Histidine kinase-like ATPase, C-terminal domain"/>
    <property type="match status" value="1"/>
</dbReference>
<dbReference type="STRING" id="763034.HMPREF9446_02962"/>
<dbReference type="Proteomes" id="UP000003416">
    <property type="component" value="Unassembled WGS sequence"/>
</dbReference>
<dbReference type="Pfam" id="PF00072">
    <property type="entry name" value="Response_reg"/>
    <property type="match status" value="1"/>
</dbReference>
<dbReference type="InterPro" id="IPR001789">
    <property type="entry name" value="Sig_transdc_resp-reg_receiver"/>
</dbReference>
<comment type="caution">
    <text evidence="6">Lacks conserved residue(s) required for the propagation of feature annotation.</text>
</comment>
<evidence type="ECO:0000259" key="8">
    <source>
        <dbReference type="PROSITE" id="PS01124"/>
    </source>
</evidence>
<feature type="domain" description="Response regulatory" evidence="10">
    <location>
        <begin position="983"/>
        <end position="1099"/>
    </location>
</feature>
<organism evidence="11 12">
    <name type="scientific">Bacteroides fluxus YIT 12057</name>
    <dbReference type="NCBI Taxonomy" id="763034"/>
    <lineage>
        <taxon>Bacteria</taxon>
        <taxon>Pseudomonadati</taxon>
        <taxon>Bacteroidota</taxon>
        <taxon>Bacteroidia</taxon>
        <taxon>Bacteroidales</taxon>
        <taxon>Bacteroidaceae</taxon>
        <taxon>Bacteroides</taxon>
    </lineage>
</organism>
<dbReference type="eggNOG" id="COG3292">
    <property type="taxonomic scope" value="Bacteria"/>
</dbReference>
<evidence type="ECO:0000256" key="6">
    <source>
        <dbReference type="PROSITE-ProRule" id="PRU00169"/>
    </source>
</evidence>
<dbReference type="InterPro" id="IPR004358">
    <property type="entry name" value="Sig_transdc_His_kin-like_C"/>
</dbReference>
<dbReference type="SUPFAM" id="SSF46689">
    <property type="entry name" value="Homeodomain-like"/>
    <property type="match status" value="1"/>
</dbReference>
<evidence type="ECO:0000259" key="9">
    <source>
        <dbReference type="PROSITE" id="PS50109"/>
    </source>
</evidence>
<keyword evidence="12" id="KW-1185">Reference proteome</keyword>
<reference evidence="11 12" key="1">
    <citation type="submission" date="2011-02" db="EMBL/GenBank/DDBJ databases">
        <authorList>
            <person name="Weinstock G."/>
            <person name="Sodergren E."/>
            <person name="Clifton S."/>
            <person name="Fulton L."/>
            <person name="Fulton B."/>
            <person name="Courtney L."/>
            <person name="Fronick C."/>
            <person name="Harrison M."/>
            <person name="Strong C."/>
            <person name="Farmer C."/>
            <person name="Delahaunty K."/>
            <person name="Markovic C."/>
            <person name="Hall O."/>
            <person name="Minx P."/>
            <person name="Tomlinson C."/>
            <person name="Mitreva M."/>
            <person name="Hou S."/>
            <person name="Chen J."/>
            <person name="Wollam A."/>
            <person name="Pepin K.H."/>
            <person name="Johnson M."/>
            <person name="Bhonagiri V."/>
            <person name="Zhang X."/>
            <person name="Suruliraj S."/>
            <person name="Warren W."/>
            <person name="Chinwalla A."/>
            <person name="Mardis E.R."/>
            <person name="Wilson R.K."/>
        </authorList>
    </citation>
    <scope>NUCLEOTIDE SEQUENCE [LARGE SCALE GENOMIC DNA]</scope>
    <source>
        <strain evidence="11 12">YIT 12057</strain>
    </source>
</reference>
<dbReference type="PROSITE" id="PS50109">
    <property type="entry name" value="HIS_KIN"/>
    <property type="match status" value="1"/>
</dbReference>
<dbReference type="InterPro" id="IPR005467">
    <property type="entry name" value="His_kinase_dom"/>
</dbReference>
<evidence type="ECO:0000256" key="1">
    <source>
        <dbReference type="ARBA" id="ARBA00000085"/>
    </source>
</evidence>
<dbReference type="InterPro" id="IPR036097">
    <property type="entry name" value="HisK_dim/P_sf"/>
</dbReference>
<evidence type="ECO:0000256" key="2">
    <source>
        <dbReference type="ARBA" id="ARBA00012438"/>
    </source>
</evidence>
<sequence>MKGEKLEKYELPYQLRQRTHYIVRICRGPEQRIWVATLQGLCYYDAQADSLKVLTCRGELVKSDMILSDGRQVVIPQRDGLLVYDGQMRFSHSIALDMGGKSIVHALPFDGERWLVIGTDSRLQLLSLKDGRLFPSPFPDSLSAYCAFRDKQGRFWFSCYGEGVKCYSAEGRLLQEYNTRNSSLSNDIVLDISEWNGAVWMATDGGGVNIVYPDTREVQVLSEEQNRSFLGNSVTSLCPAGNHIWVGTVREGVLCVEKSSITTYTQRKEHPWAELSNKCPLCLWEDADGILWIGTDGGGLNRLDPQTEQFTHYPATAGEKIVSICPFSSGLLLVSSFTKGLYLFDKRTGSYRPFLLPDPAVQHRISLSSAPVNLRLTPQGEIELYGNSVYRYQPKTHRLIPVYPNIPNLHSSWVYMGEYRSRSVFNDRFNVFQYDKEKQQYEFLWHKPGEHLLATAIDSVGYLWVTTANGVTRTSISSGHTEKFRLPGKGNVITSMVVDNGGTVWMGSSEGVYAYHPEKRKFILYDEMDGVLPNDFLSKPVLVSKDGNVYMGGTRGLLRVNMAMDPSDSRQPVSLSLHEALLDRRRIPVGSGGEVSIPYNFSSFQVRVFIENGNMLRKHIYRFRIKGVTQGYVETSRPYYTLLTLAPGNYTLTAQCTEKGGEWSDEFPLLRFTVLPPWWLQNWFLILCSLFFISVIVYAAYLYDRRMRRKYSEQECANYKEKVKALVNINYELRTPLTLIYAPLKQLADNKLIPFELRTRLYHVLKQTRRMRNTIDMILHMRKMEVEKNILRMSPARFNEWLQGIVDGFKDEFALQQMKIETNLDERIGEMYFDLNQCEIILNNLLENAYKFSKEHTTVTVSTSLDEDSNMVRVYVEDQGIGLRQEDFGRLFNRFYQGKHGLYGTGIGLSYTKQLVEMHGGVVGAKNNAVQGATFFFTLPYRREAASIEAMSKDYLNTFDIKLLHDKNEREEMLPKVSEKFHSILLVESDHELCDYLTCNLQASFEHVYKAHDGVEALPLLTSHLPQIVLSNIRMPRMDGLELCRYMKQKAELNCIPVVVLTSCVDDTIMEEAYKIGVEAYITKPFDMDLLLVQLQNILHNHNAIKKRYAPVAMPLAVPGEQKYPDEQFLLQFNRIVSQHIGNTELDVTFIACQLGMSRAALYNKTKNILQGGISEYITKCRLEQAARLLATTALPVAEVAEKTGFRHARNFSTLFKGSYGMSPTEYRKKHHDSFIFPATDI</sequence>
<dbReference type="SUPFAM" id="SSF55874">
    <property type="entry name" value="ATPase domain of HSP90 chaperone/DNA topoisomerase II/histidine kinase"/>
    <property type="match status" value="1"/>
</dbReference>
<dbReference type="GO" id="GO:0043565">
    <property type="term" value="F:sequence-specific DNA binding"/>
    <property type="evidence" value="ECO:0007669"/>
    <property type="project" value="InterPro"/>
</dbReference>
<evidence type="ECO:0000256" key="5">
    <source>
        <dbReference type="ARBA" id="ARBA00023163"/>
    </source>
</evidence>
<keyword evidence="11" id="KW-0808">Transferase</keyword>
<dbReference type="Gene3D" id="1.10.287.130">
    <property type="match status" value="1"/>
</dbReference>
<dbReference type="PANTHER" id="PTHR43547:SF2">
    <property type="entry name" value="HYBRID SIGNAL TRANSDUCTION HISTIDINE KINASE C"/>
    <property type="match status" value="1"/>
</dbReference>
<name>F3PW31_9BACE</name>
<dbReference type="AlphaFoldDB" id="F3PW31"/>
<dbReference type="InterPro" id="IPR013783">
    <property type="entry name" value="Ig-like_fold"/>
</dbReference>
<dbReference type="InterPro" id="IPR036890">
    <property type="entry name" value="HATPase_C_sf"/>
</dbReference>